<sequence>MADNLLINEYPLLVLPNLAKEIGLNEAIFIQQLHYWLNGKSAKLRDGKTWVYNTYEDWQEQFPFWSVPTIKRIVNKLREKKLIITKNYNKFKYDKTLWYSINYDELHKIEQSSYQIDTIEEDKKTPPIPEITSEITNNTGQQNKFAYLLSRSKELSNKQIYKELEESSLFQESIDNYISYFDVPTNEELSCLKVLAFDYEEDKLSEAIYKAGEETNAKYPISMIAYFLENITFWSGID</sequence>
<dbReference type="EMBL" id="JPVU01000337">
    <property type="protein sequence ID" value="KFN88988.1"/>
    <property type="molecule type" value="Genomic_DNA"/>
</dbReference>
<reference evidence="1 2" key="1">
    <citation type="submission" date="2014-08" db="EMBL/GenBank/DDBJ databases">
        <title>Genome sequence of Tetragenococcus muriaticus.</title>
        <authorList>
            <person name="Chuea-nongthon C."/>
            <person name="Rodtong S."/>
            <person name="Yongsawatdigul J."/>
            <person name="Steele J.L."/>
            <person name="Liu X.-y."/>
            <person name="Speers J."/>
            <person name="Glasner J.D."/>
            <person name="Neeno-Eckwall E.C."/>
        </authorList>
    </citation>
    <scope>NUCLEOTIDE SEQUENCE [LARGE SCALE GENOMIC DNA]</scope>
    <source>
        <strain evidence="1 2">PMC-11-5</strain>
    </source>
</reference>
<comment type="caution">
    <text evidence="1">The sequence shown here is derived from an EMBL/GenBank/DDBJ whole genome shotgun (WGS) entry which is preliminary data.</text>
</comment>
<dbReference type="PATRIC" id="fig|1302649.3.peg.2606"/>
<dbReference type="OrthoDB" id="1258529at2"/>
<dbReference type="AlphaFoldDB" id="A0A091CBQ4"/>
<organism evidence="1 2">
    <name type="scientific">Tetragenococcus muriaticus PMC-11-5</name>
    <dbReference type="NCBI Taxonomy" id="1302649"/>
    <lineage>
        <taxon>Bacteria</taxon>
        <taxon>Bacillati</taxon>
        <taxon>Bacillota</taxon>
        <taxon>Bacilli</taxon>
        <taxon>Lactobacillales</taxon>
        <taxon>Enterococcaceae</taxon>
        <taxon>Tetragenococcus</taxon>
    </lineage>
</organism>
<name>A0A091CBQ4_9ENTE</name>
<gene>
    <name evidence="1" type="ORF">TMUPMC115_2634</name>
</gene>
<protein>
    <recommendedName>
        <fullName evidence="3">DnaD domain-containing protein</fullName>
    </recommendedName>
</protein>
<evidence type="ECO:0008006" key="3">
    <source>
        <dbReference type="Google" id="ProtNLM"/>
    </source>
</evidence>
<proteinExistence type="predicted"/>
<dbReference type="Proteomes" id="UP000029380">
    <property type="component" value="Unassembled WGS sequence"/>
</dbReference>
<evidence type="ECO:0000313" key="2">
    <source>
        <dbReference type="Proteomes" id="UP000029380"/>
    </source>
</evidence>
<accession>A0A091CBQ4</accession>
<dbReference type="RefSeq" id="WP_052077267.1">
    <property type="nucleotide sequence ID" value="NZ_JPVU01000337.1"/>
</dbReference>
<evidence type="ECO:0000313" key="1">
    <source>
        <dbReference type="EMBL" id="KFN88988.1"/>
    </source>
</evidence>